<evidence type="ECO:0000256" key="2">
    <source>
        <dbReference type="ARBA" id="ARBA00023242"/>
    </source>
</evidence>
<dbReference type="InterPro" id="IPR051356">
    <property type="entry name" value="SOX/SOX-like_TF"/>
</dbReference>
<dbReference type="GO" id="GO:0005634">
    <property type="term" value="C:nucleus"/>
    <property type="evidence" value="ECO:0007669"/>
    <property type="project" value="UniProtKB-UniRule"/>
</dbReference>
<feature type="compositionally biased region" description="Basic and acidic residues" evidence="4">
    <location>
        <begin position="139"/>
        <end position="150"/>
    </location>
</feature>
<dbReference type="STRING" id="1380566.A0A179FEX8"/>
<dbReference type="Proteomes" id="UP000078397">
    <property type="component" value="Unassembled WGS sequence"/>
</dbReference>
<evidence type="ECO:0000256" key="1">
    <source>
        <dbReference type="ARBA" id="ARBA00023125"/>
    </source>
</evidence>
<comment type="caution">
    <text evidence="6">The sequence shown here is derived from an EMBL/GenBank/DDBJ whole genome shotgun (WGS) entry which is preliminary data.</text>
</comment>
<dbReference type="CDD" id="cd01389">
    <property type="entry name" value="HMG-box_ROX1-like"/>
    <property type="match status" value="1"/>
</dbReference>
<accession>A0A179FEX8</accession>
<reference evidence="6 7" key="1">
    <citation type="journal article" date="2016" name="PLoS Pathog.">
        <title>Biosynthesis of antibiotic leucinostatins in bio-control fungus Purpureocillium lilacinum and their inhibition on phytophthora revealed by genome mining.</title>
        <authorList>
            <person name="Wang G."/>
            <person name="Liu Z."/>
            <person name="Lin R."/>
            <person name="Li E."/>
            <person name="Mao Z."/>
            <person name="Ling J."/>
            <person name="Yang Y."/>
            <person name="Yin W.B."/>
            <person name="Xie B."/>
        </authorList>
    </citation>
    <scope>NUCLEOTIDE SEQUENCE [LARGE SCALE GENOMIC DNA]</scope>
    <source>
        <strain evidence="6">170</strain>
    </source>
</reference>
<name>A0A179FEX8_METCM</name>
<proteinExistence type="predicted"/>
<evidence type="ECO:0000256" key="4">
    <source>
        <dbReference type="SAM" id="MobiDB-lite"/>
    </source>
</evidence>
<dbReference type="PROSITE" id="PS50118">
    <property type="entry name" value="HMG_BOX_2"/>
    <property type="match status" value="1"/>
</dbReference>
<dbReference type="OrthoDB" id="2307332at2759"/>
<gene>
    <name evidence="6" type="ORF">VFPPC_05478</name>
</gene>
<dbReference type="KEGG" id="pchm:VFPPC_05478"/>
<feature type="compositionally biased region" description="Polar residues" evidence="4">
    <location>
        <begin position="126"/>
        <end position="138"/>
    </location>
</feature>
<dbReference type="GO" id="GO:0000981">
    <property type="term" value="F:DNA-binding transcription factor activity, RNA polymerase II-specific"/>
    <property type="evidence" value="ECO:0007669"/>
    <property type="project" value="TreeGrafter"/>
</dbReference>
<protein>
    <submittedName>
        <fullName evidence="6">High mobility group, HMG1/HMG2</fullName>
    </submittedName>
</protein>
<dbReference type="GeneID" id="28848662"/>
<dbReference type="InterPro" id="IPR009071">
    <property type="entry name" value="HMG_box_dom"/>
</dbReference>
<dbReference type="EMBL" id="LSBJ02000005">
    <property type="protein sequence ID" value="OAQ64155.1"/>
    <property type="molecule type" value="Genomic_DNA"/>
</dbReference>
<keyword evidence="2 3" id="KW-0539">Nucleus</keyword>
<dbReference type="AlphaFoldDB" id="A0A179FEX8"/>
<dbReference type="GO" id="GO:0000978">
    <property type="term" value="F:RNA polymerase II cis-regulatory region sequence-specific DNA binding"/>
    <property type="evidence" value="ECO:0007669"/>
    <property type="project" value="TreeGrafter"/>
</dbReference>
<dbReference type="PANTHER" id="PTHR45789:SF2">
    <property type="entry name" value="FI18025P1"/>
    <property type="match status" value="1"/>
</dbReference>
<feature type="DNA-binding region" description="HMG box" evidence="3">
    <location>
        <begin position="55"/>
        <end position="124"/>
    </location>
</feature>
<dbReference type="Gene3D" id="1.10.30.10">
    <property type="entry name" value="High mobility group box domain"/>
    <property type="match status" value="1"/>
</dbReference>
<dbReference type="SMART" id="SM00398">
    <property type="entry name" value="HMG"/>
    <property type="match status" value="1"/>
</dbReference>
<keyword evidence="7" id="KW-1185">Reference proteome</keyword>
<feature type="region of interest" description="Disordered" evidence="4">
    <location>
        <begin position="122"/>
        <end position="174"/>
    </location>
</feature>
<evidence type="ECO:0000313" key="6">
    <source>
        <dbReference type="EMBL" id="OAQ64155.1"/>
    </source>
</evidence>
<organism evidence="6 7">
    <name type="scientific">Pochonia chlamydosporia 170</name>
    <dbReference type="NCBI Taxonomy" id="1380566"/>
    <lineage>
        <taxon>Eukaryota</taxon>
        <taxon>Fungi</taxon>
        <taxon>Dikarya</taxon>
        <taxon>Ascomycota</taxon>
        <taxon>Pezizomycotina</taxon>
        <taxon>Sordariomycetes</taxon>
        <taxon>Hypocreomycetidae</taxon>
        <taxon>Hypocreales</taxon>
        <taxon>Clavicipitaceae</taxon>
        <taxon>Pochonia</taxon>
    </lineage>
</organism>
<evidence type="ECO:0000313" key="7">
    <source>
        <dbReference type="Proteomes" id="UP000078397"/>
    </source>
</evidence>
<dbReference type="InterPro" id="IPR036910">
    <property type="entry name" value="HMG_box_dom_sf"/>
</dbReference>
<feature type="domain" description="HMG box" evidence="5">
    <location>
        <begin position="55"/>
        <end position="124"/>
    </location>
</feature>
<feature type="region of interest" description="Disordered" evidence="4">
    <location>
        <begin position="322"/>
        <end position="345"/>
    </location>
</feature>
<evidence type="ECO:0000256" key="3">
    <source>
        <dbReference type="PROSITE-ProRule" id="PRU00267"/>
    </source>
</evidence>
<evidence type="ECO:0000259" key="5">
    <source>
        <dbReference type="PROSITE" id="PS50118"/>
    </source>
</evidence>
<dbReference type="RefSeq" id="XP_018141469.1">
    <property type="nucleotide sequence ID" value="XM_018284668.1"/>
</dbReference>
<sequence>MTAPKPLTTGGDPLIKTALSILADQYVGEYINPASYAKRSVEERRDKAEKDGGKITRPLNSYMLYRKAYQQIARRVLSNDQQQFASQIVGISWNEYESPAVKAEFKTLAKIDHQMHHKAFPDYKYTPTQGRNSRGSATESKKLSSSMERRLCRRTGGKAGAHVSSGKKVMRSGNTDALGQHSSGEGNVNFNWWHQEMPSFTAPLMHHSGPQERYEQCLMPDSTYFGAQYSDVLDDNTFNHLPRQAVQLAASPPEGLNLDSCIDPSLFTRFENINVSQSGTRYMEWQPQGALGAPMNHDFHSTTPDMGMRQQTDPAYEGQEEWSVQHSDDRRNTFGWHTIGENRNG</sequence>
<dbReference type="PANTHER" id="PTHR45789">
    <property type="entry name" value="FI18025P1"/>
    <property type="match status" value="1"/>
</dbReference>
<keyword evidence="1 3" id="KW-0238">DNA-binding</keyword>
<dbReference type="Pfam" id="PF00505">
    <property type="entry name" value="HMG_box"/>
    <property type="match status" value="1"/>
</dbReference>
<dbReference type="SUPFAM" id="SSF47095">
    <property type="entry name" value="HMG-box"/>
    <property type="match status" value="1"/>
</dbReference>